<reference evidence="6 7" key="1">
    <citation type="submission" date="2019-01" db="EMBL/GenBank/DDBJ databases">
        <authorList>
            <person name="Chen W.-M."/>
        </authorList>
    </citation>
    <scope>NUCLEOTIDE SEQUENCE [LARGE SCALE GENOMIC DNA]</scope>
    <source>
        <strain evidence="6 7">CCP-6</strain>
    </source>
</reference>
<dbReference type="AlphaFoldDB" id="A0A437M3I7"/>
<feature type="domain" description="HTH lysR-type" evidence="5">
    <location>
        <begin position="1"/>
        <end position="58"/>
    </location>
</feature>
<dbReference type="InterPro" id="IPR036390">
    <property type="entry name" value="WH_DNA-bd_sf"/>
</dbReference>
<dbReference type="GO" id="GO:0009089">
    <property type="term" value="P:lysine biosynthetic process via diaminopimelate"/>
    <property type="evidence" value="ECO:0007669"/>
    <property type="project" value="TreeGrafter"/>
</dbReference>
<dbReference type="InterPro" id="IPR005119">
    <property type="entry name" value="LysR_subst-bd"/>
</dbReference>
<dbReference type="Proteomes" id="UP000282957">
    <property type="component" value="Unassembled WGS sequence"/>
</dbReference>
<gene>
    <name evidence="6" type="ORF">EOD42_18525</name>
</gene>
<dbReference type="PROSITE" id="PS50931">
    <property type="entry name" value="HTH_LYSR"/>
    <property type="match status" value="1"/>
</dbReference>
<keyword evidence="4" id="KW-0804">Transcription</keyword>
<dbReference type="Pfam" id="PF03466">
    <property type="entry name" value="LysR_substrate"/>
    <property type="match status" value="1"/>
</dbReference>
<comment type="caution">
    <text evidence="6">The sequence shown here is derived from an EMBL/GenBank/DDBJ whole genome shotgun (WGS) entry which is preliminary data.</text>
</comment>
<keyword evidence="2" id="KW-0805">Transcription regulation</keyword>
<evidence type="ECO:0000313" key="7">
    <source>
        <dbReference type="Proteomes" id="UP000282957"/>
    </source>
</evidence>
<keyword evidence="3" id="KW-0238">DNA-binding</keyword>
<protein>
    <submittedName>
        <fullName evidence="6">LysR family transcriptional regulator</fullName>
    </submittedName>
</protein>
<evidence type="ECO:0000256" key="2">
    <source>
        <dbReference type="ARBA" id="ARBA00023015"/>
    </source>
</evidence>
<dbReference type="SUPFAM" id="SSF46785">
    <property type="entry name" value="Winged helix' DNA-binding domain"/>
    <property type="match status" value="1"/>
</dbReference>
<name>A0A437M3I7_9PROT</name>
<dbReference type="PANTHER" id="PTHR30427:SF1">
    <property type="entry name" value="TRANSCRIPTIONAL ACTIVATOR PROTEIN LYSR"/>
    <property type="match status" value="1"/>
</dbReference>
<dbReference type="SUPFAM" id="SSF53850">
    <property type="entry name" value="Periplasmic binding protein-like II"/>
    <property type="match status" value="1"/>
</dbReference>
<evidence type="ECO:0000256" key="1">
    <source>
        <dbReference type="ARBA" id="ARBA00009437"/>
    </source>
</evidence>
<evidence type="ECO:0000259" key="5">
    <source>
        <dbReference type="PROSITE" id="PS50931"/>
    </source>
</evidence>
<keyword evidence="7" id="KW-1185">Reference proteome</keyword>
<comment type="similarity">
    <text evidence="1">Belongs to the LysR transcriptional regulatory family.</text>
</comment>
<dbReference type="InterPro" id="IPR036388">
    <property type="entry name" value="WH-like_DNA-bd_sf"/>
</dbReference>
<dbReference type="OrthoDB" id="9806538at2"/>
<accession>A0A437M3I7</accession>
<dbReference type="GO" id="GO:0003700">
    <property type="term" value="F:DNA-binding transcription factor activity"/>
    <property type="evidence" value="ECO:0007669"/>
    <property type="project" value="InterPro"/>
</dbReference>
<proteinExistence type="inferred from homology"/>
<dbReference type="InterPro" id="IPR000847">
    <property type="entry name" value="LysR_HTH_N"/>
</dbReference>
<evidence type="ECO:0000256" key="4">
    <source>
        <dbReference type="ARBA" id="ARBA00023163"/>
    </source>
</evidence>
<evidence type="ECO:0000313" key="6">
    <source>
        <dbReference type="EMBL" id="RVT92212.1"/>
    </source>
</evidence>
<sequence length="290" mass="31655">MNIRQLEIFRAIMRSGTLTAAAETLHISQPAVSKMLRHFESQLGYALFDRIGGRLVPTAEAELLFADADHLFREFEVVRDLAVRIRERKVGLLRIGASAPPTFALLPGVIARFKARNPEVKLIVRTLPAEELSEMIAVGEVDLGLTLSTIRAPMVRTELLRASPVVVLMHPDHPLAGLPHVTPPDLKGETLISYGSHADVGPPMDQAFERAGMTRTVHIEITPSISAVPLVRAGLGVALVDGLMPWADFPGIVARPFLPTVLMSLSLVTNGGRPPARFVREFTKHIRACV</sequence>
<organism evidence="6 7">
    <name type="scientific">Rhodovarius crocodyli</name>
    <dbReference type="NCBI Taxonomy" id="1979269"/>
    <lineage>
        <taxon>Bacteria</taxon>
        <taxon>Pseudomonadati</taxon>
        <taxon>Pseudomonadota</taxon>
        <taxon>Alphaproteobacteria</taxon>
        <taxon>Acetobacterales</taxon>
        <taxon>Roseomonadaceae</taxon>
        <taxon>Rhodovarius</taxon>
    </lineage>
</organism>
<dbReference type="Gene3D" id="3.40.190.290">
    <property type="match status" value="1"/>
</dbReference>
<dbReference type="EMBL" id="SACL01000007">
    <property type="protein sequence ID" value="RVT92212.1"/>
    <property type="molecule type" value="Genomic_DNA"/>
</dbReference>
<dbReference type="PANTHER" id="PTHR30427">
    <property type="entry name" value="TRANSCRIPTIONAL ACTIVATOR PROTEIN LYSR"/>
    <property type="match status" value="1"/>
</dbReference>
<dbReference type="RefSeq" id="WP_127789066.1">
    <property type="nucleotide sequence ID" value="NZ_SACL01000007.1"/>
</dbReference>
<evidence type="ECO:0000256" key="3">
    <source>
        <dbReference type="ARBA" id="ARBA00023125"/>
    </source>
</evidence>
<dbReference type="Gene3D" id="1.10.10.10">
    <property type="entry name" value="Winged helix-like DNA-binding domain superfamily/Winged helix DNA-binding domain"/>
    <property type="match status" value="1"/>
</dbReference>
<dbReference type="GO" id="GO:0043565">
    <property type="term" value="F:sequence-specific DNA binding"/>
    <property type="evidence" value="ECO:0007669"/>
    <property type="project" value="TreeGrafter"/>
</dbReference>
<dbReference type="GO" id="GO:0010628">
    <property type="term" value="P:positive regulation of gene expression"/>
    <property type="evidence" value="ECO:0007669"/>
    <property type="project" value="TreeGrafter"/>
</dbReference>
<dbReference type="Pfam" id="PF00126">
    <property type="entry name" value="HTH_1"/>
    <property type="match status" value="1"/>
</dbReference>
<dbReference type="PRINTS" id="PR00039">
    <property type="entry name" value="HTHLYSR"/>
</dbReference>